<keyword evidence="3" id="KW-1185">Reference proteome</keyword>
<gene>
    <name evidence="2" type="ORF">DSM104440_01036</name>
</gene>
<protein>
    <recommendedName>
        <fullName evidence="1">Hemerythrin-like domain-containing protein</fullName>
    </recommendedName>
</protein>
<organism evidence="2 3">
    <name type="scientific">Usitatibacter palustris</name>
    <dbReference type="NCBI Taxonomy" id="2732487"/>
    <lineage>
        <taxon>Bacteria</taxon>
        <taxon>Pseudomonadati</taxon>
        <taxon>Pseudomonadota</taxon>
        <taxon>Betaproteobacteria</taxon>
        <taxon>Nitrosomonadales</taxon>
        <taxon>Usitatibacteraceae</taxon>
        <taxon>Usitatibacter</taxon>
    </lineage>
</organism>
<dbReference type="KEGG" id="upl:DSM104440_01036"/>
<name>A0A6M4H6F5_9PROT</name>
<feature type="domain" description="Hemerythrin-like" evidence="1">
    <location>
        <begin position="16"/>
        <end position="156"/>
    </location>
</feature>
<evidence type="ECO:0000313" key="3">
    <source>
        <dbReference type="Proteomes" id="UP000503096"/>
    </source>
</evidence>
<dbReference type="Gene3D" id="1.20.120.520">
    <property type="entry name" value="nmb1532 protein domain like"/>
    <property type="match status" value="1"/>
</dbReference>
<dbReference type="InParanoid" id="A0A6M4H6F5"/>
<evidence type="ECO:0000259" key="1">
    <source>
        <dbReference type="Pfam" id="PF01814"/>
    </source>
</evidence>
<evidence type="ECO:0000313" key="2">
    <source>
        <dbReference type="EMBL" id="QJR14243.1"/>
    </source>
</evidence>
<accession>A0A6M4H6F5</accession>
<dbReference type="Pfam" id="PF01814">
    <property type="entry name" value="Hemerythrin"/>
    <property type="match status" value="1"/>
</dbReference>
<proteinExistence type="predicted"/>
<dbReference type="CDD" id="cd12108">
    <property type="entry name" value="Hr-like"/>
    <property type="match status" value="1"/>
</dbReference>
<dbReference type="RefSeq" id="WP_171161022.1">
    <property type="nucleotide sequence ID" value="NZ_CP053073.1"/>
</dbReference>
<dbReference type="EMBL" id="CP053073">
    <property type="protein sequence ID" value="QJR14243.1"/>
    <property type="molecule type" value="Genomic_DNA"/>
</dbReference>
<dbReference type="Proteomes" id="UP000503096">
    <property type="component" value="Chromosome"/>
</dbReference>
<dbReference type="InterPro" id="IPR012312">
    <property type="entry name" value="Hemerythrin-like"/>
</dbReference>
<dbReference type="AlphaFoldDB" id="A0A6M4H6F5"/>
<reference evidence="2 3" key="1">
    <citation type="submission" date="2020-04" db="EMBL/GenBank/DDBJ databases">
        <title>Usitatibacter rugosus gen. nov., sp. nov. and Usitatibacter palustris sp. nov., novel members of Usitatibacteraceae fam. nov. within the order Nitrosomonadales isolated from soil.</title>
        <authorList>
            <person name="Huber K.J."/>
            <person name="Neumann-Schaal M."/>
            <person name="Geppert A."/>
            <person name="Luckner M."/>
            <person name="Wanner G."/>
            <person name="Overmann J."/>
        </authorList>
    </citation>
    <scope>NUCLEOTIDE SEQUENCE [LARGE SCALE GENOMIC DNA]</scope>
    <source>
        <strain evidence="2 3">Swamp67</strain>
    </source>
</reference>
<sequence length="179" mass="19632">MMKELLLTPTAGFDSPLEVLHACHERITRHYELIVRIAGHVVEHGADDEAREAARTALRFFAVAGRNHHLDEEEDLFPALVAVASSESAETVRSLVARLRYEHETLDALWAPVREGLEAIAGGLDGAPVTPADAGRLAQAYAQHIAQEEGLLIPLARHLLGAAELERLGRSMEARRRAK</sequence>